<sequence>MNNMIELFEDSLSQIFVISDLAFPYGDYIPPFSKEVNFVVKVIGSITGDFTSPEVSIGSRHFEILAVLMPMPKAAVNKYDRIVFRENNIRFSRQTFSLVFSVEVVAKAMCM</sequence>
<name>A0ABP9DL12_9BACT</name>
<gene>
    <name evidence="1" type="ORF">GCM10023331_39840</name>
</gene>
<dbReference type="Proteomes" id="UP001500298">
    <property type="component" value="Unassembled WGS sequence"/>
</dbReference>
<protein>
    <submittedName>
        <fullName evidence="1">Uncharacterized protein</fullName>
    </submittedName>
</protein>
<comment type="caution">
    <text evidence="1">The sequence shown here is derived from an EMBL/GenBank/DDBJ whole genome shotgun (WGS) entry which is preliminary data.</text>
</comment>
<organism evidence="1 2">
    <name type="scientific">Algivirga pacifica</name>
    <dbReference type="NCBI Taxonomy" id="1162670"/>
    <lineage>
        <taxon>Bacteria</taxon>
        <taxon>Pseudomonadati</taxon>
        <taxon>Bacteroidota</taxon>
        <taxon>Cytophagia</taxon>
        <taxon>Cytophagales</taxon>
        <taxon>Flammeovirgaceae</taxon>
        <taxon>Algivirga</taxon>
    </lineage>
</organism>
<reference evidence="2" key="1">
    <citation type="journal article" date="2019" name="Int. J. Syst. Evol. Microbiol.">
        <title>The Global Catalogue of Microorganisms (GCM) 10K type strain sequencing project: providing services to taxonomists for standard genome sequencing and annotation.</title>
        <authorList>
            <consortium name="The Broad Institute Genomics Platform"/>
            <consortium name="The Broad Institute Genome Sequencing Center for Infectious Disease"/>
            <person name="Wu L."/>
            <person name="Ma J."/>
        </authorList>
    </citation>
    <scope>NUCLEOTIDE SEQUENCE [LARGE SCALE GENOMIC DNA]</scope>
    <source>
        <strain evidence="2">JCM 18326</strain>
    </source>
</reference>
<keyword evidence="2" id="KW-1185">Reference proteome</keyword>
<accession>A0ABP9DL12</accession>
<dbReference type="EMBL" id="BAABJX010000065">
    <property type="protein sequence ID" value="GAA4851186.1"/>
    <property type="molecule type" value="Genomic_DNA"/>
</dbReference>
<proteinExistence type="predicted"/>
<evidence type="ECO:0000313" key="2">
    <source>
        <dbReference type="Proteomes" id="UP001500298"/>
    </source>
</evidence>
<evidence type="ECO:0000313" key="1">
    <source>
        <dbReference type="EMBL" id="GAA4851186.1"/>
    </source>
</evidence>